<dbReference type="GO" id="GO:0032259">
    <property type="term" value="P:methylation"/>
    <property type="evidence" value="ECO:0007669"/>
    <property type="project" value="UniProtKB-KW"/>
</dbReference>
<proteinExistence type="predicted"/>
<dbReference type="InterPro" id="IPR029063">
    <property type="entry name" value="SAM-dependent_MTases_sf"/>
</dbReference>
<dbReference type="Pfam" id="PF13489">
    <property type="entry name" value="Methyltransf_23"/>
    <property type="match status" value="1"/>
</dbReference>
<organism evidence="1 2">
    <name type="scientific">Sulfuriferula multivorans</name>
    <dbReference type="NCBI Taxonomy" id="1559896"/>
    <lineage>
        <taxon>Bacteria</taxon>
        <taxon>Pseudomonadati</taxon>
        <taxon>Pseudomonadota</taxon>
        <taxon>Betaproteobacteria</taxon>
        <taxon>Nitrosomonadales</taxon>
        <taxon>Sulfuricellaceae</taxon>
        <taxon>Sulfuriferula</taxon>
    </lineage>
</organism>
<dbReference type="OrthoDB" id="9790457at2"/>
<accession>A0A401J9K2</accession>
<dbReference type="RefSeq" id="WP_124703109.1">
    <property type="nucleotide sequence ID" value="NZ_BGOW01000001.1"/>
</dbReference>
<evidence type="ECO:0000313" key="2">
    <source>
        <dbReference type="Proteomes" id="UP000286806"/>
    </source>
</evidence>
<dbReference type="AlphaFoldDB" id="A0A401J9K2"/>
<dbReference type="EMBL" id="BGOW01000001">
    <property type="protein sequence ID" value="GBL44260.1"/>
    <property type="molecule type" value="Genomic_DNA"/>
</dbReference>
<keyword evidence="1" id="KW-0830">Ubiquinone</keyword>
<dbReference type="Gene3D" id="3.40.50.150">
    <property type="entry name" value="Vaccinia Virus protein VP39"/>
    <property type="match status" value="1"/>
</dbReference>
<evidence type="ECO:0000313" key="1">
    <source>
        <dbReference type="EMBL" id="GBL44260.1"/>
    </source>
</evidence>
<dbReference type="GO" id="GO:0008168">
    <property type="term" value="F:methyltransferase activity"/>
    <property type="evidence" value="ECO:0007669"/>
    <property type="project" value="UniProtKB-KW"/>
</dbReference>
<dbReference type="Proteomes" id="UP000286806">
    <property type="component" value="Unassembled WGS sequence"/>
</dbReference>
<dbReference type="SUPFAM" id="SSF53335">
    <property type="entry name" value="S-adenosyl-L-methionine-dependent methyltransferases"/>
    <property type="match status" value="1"/>
</dbReference>
<name>A0A401J9K2_9PROT</name>
<keyword evidence="1" id="KW-0808">Transferase</keyword>
<gene>
    <name evidence="1" type="ORF">SFMTTN_0055</name>
</gene>
<sequence>MATHATEVARGDRFEFGANWAQFLNVLNDERIVLAEQSLRNMLGVNDLQGKRFLDIGSGSGLFSLVARRLGATVHSFDYDPQSVACTAELKRRYFPDDPDWIVEQGSALDKGYLQTLDQWDIVYSWGVLHHTGAMWQALGNVIPLVRHGGTLFIAIYNYQRVMTPVWTWVKRAYNRLPNELRWLALGPALIWLWTPRTIYDLLRGKPFHTWRNYAEHSVRGMSAWRDVVDWVGGYPFEVAKPEEIFRFYHDRGFALRNMVTCGGRLGCNEFVFTRASNP</sequence>
<dbReference type="CDD" id="cd02440">
    <property type="entry name" value="AdoMet_MTases"/>
    <property type="match status" value="1"/>
</dbReference>
<comment type="caution">
    <text evidence="1">The sequence shown here is derived from an EMBL/GenBank/DDBJ whole genome shotgun (WGS) entry which is preliminary data.</text>
</comment>
<reference evidence="1 2" key="1">
    <citation type="journal article" date="2019" name="Front. Microbiol.">
        <title>Genomes of Neutrophilic Sulfur-Oxidizing Chemolithoautotrophs Representing 9 Proteobacterial Species From 8 Genera.</title>
        <authorList>
            <person name="Watanabe T."/>
            <person name="Kojima H."/>
            <person name="Umezawa K."/>
            <person name="Hori C."/>
            <person name="Takasuka T.E."/>
            <person name="Kato Y."/>
            <person name="Fukui M."/>
        </authorList>
    </citation>
    <scope>NUCLEOTIDE SEQUENCE [LARGE SCALE GENOMIC DNA]</scope>
    <source>
        <strain evidence="1 2">TTN</strain>
    </source>
</reference>
<protein>
    <submittedName>
        <fullName evidence="1">Probable 3-demethylubiquinone-9 3-methyltransferase</fullName>
    </submittedName>
</protein>
<keyword evidence="1" id="KW-0489">Methyltransferase</keyword>
<keyword evidence="2" id="KW-1185">Reference proteome</keyword>